<protein>
    <submittedName>
        <fullName evidence="2">Phosphotransferase</fullName>
    </submittedName>
</protein>
<dbReference type="Pfam" id="PF01636">
    <property type="entry name" value="APH"/>
    <property type="match status" value="1"/>
</dbReference>
<keyword evidence="3" id="KW-1185">Reference proteome</keyword>
<evidence type="ECO:0000313" key="2">
    <source>
        <dbReference type="EMBL" id="MDY0395184.1"/>
    </source>
</evidence>
<sequence length="272" mass="31192">MNGKYILERFGFQAKEEPVSIYPFSPVYHIQGENTDFIIKRTQNLQKYGNQVMHYIRVLREKGILVVTPVPLEVENPQLIDDVTYVVYPFIEGKKYSGTQEEIYEAGKLLGKIHALSPEKNAFDLEPYDVFDFDIEEVIESMEQIKAHAATNNLIIACGLLRQKFLEAVARQAELQTHGLPSVATPYDFKANNLVYTPAPFLIDPDNASWVPRIFDLALVLLLFHNEMATAPSRMFTAEEWQVFLDGYHVYVQLSEMEQAIWPAVLEHVFFG</sequence>
<proteinExistence type="predicted"/>
<dbReference type="SUPFAM" id="SSF56112">
    <property type="entry name" value="Protein kinase-like (PK-like)"/>
    <property type="match status" value="1"/>
</dbReference>
<evidence type="ECO:0000313" key="3">
    <source>
        <dbReference type="Proteomes" id="UP001281447"/>
    </source>
</evidence>
<dbReference type="InterPro" id="IPR002575">
    <property type="entry name" value="Aminoglycoside_PTrfase"/>
</dbReference>
<dbReference type="EMBL" id="JAWDIP010000003">
    <property type="protein sequence ID" value="MDY0395184.1"/>
    <property type="molecule type" value="Genomic_DNA"/>
</dbReference>
<feature type="domain" description="Aminoglycoside phosphotransferase" evidence="1">
    <location>
        <begin position="26"/>
        <end position="226"/>
    </location>
</feature>
<name>A0ABU5C9G7_9BACI</name>
<dbReference type="Gene3D" id="3.90.1200.10">
    <property type="match status" value="1"/>
</dbReference>
<reference evidence="2 3" key="1">
    <citation type="submission" date="2023-10" db="EMBL/GenBank/DDBJ databases">
        <title>Virgibacillus halophilus 5B73C genome.</title>
        <authorList>
            <person name="Miliotis G."/>
            <person name="Sengupta P."/>
            <person name="Hameed A."/>
            <person name="Chuvochina M."/>
            <person name="Mcdonagh F."/>
            <person name="Simpson A.C."/>
            <person name="Singh N.K."/>
            <person name="Rekha P.D."/>
            <person name="Raman K."/>
            <person name="Hugenholtz P."/>
            <person name="Venkateswaran K."/>
        </authorList>
    </citation>
    <scope>NUCLEOTIDE SEQUENCE [LARGE SCALE GENOMIC DNA]</scope>
    <source>
        <strain evidence="2 3">5B73C</strain>
    </source>
</reference>
<gene>
    <name evidence="2" type="ORF">RWE15_13090</name>
</gene>
<comment type="caution">
    <text evidence="2">The sequence shown here is derived from an EMBL/GenBank/DDBJ whole genome shotgun (WGS) entry which is preliminary data.</text>
</comment>
<accession>A0ABU5C9G7</accession>
<dbReference type="Proteomes" id="UP001281447">
    <property type="component" value="Unassembled WGS sequence"/>
</dbReference>
<organism evidence="2 3">
    <name type="scientific">Tigheibacillus halophilus</name>
    <dbReference type="NCBI Taxonomy" id="361280"/>
    <lineage>
        <taxon>Bacteria</taxon>
        <taxon>Bacillati</taxon>
        <taxon>Bacillota</taxon>
        <taxon>Bacilli</taxon>
        <taxon>Bacillales</taxon>
        <taxon>Bacillaceae</taxon>
        <taxon>Tigheibacillus</taxon>
    </lineage>
</organism>
<dbReference type="InterPro" id="IPR011009">
    <property type="entry name" value="Kinase-like_dom_sf"/>
</dbReference>
<evidence type="ECO:0000259" key="1">
    <source>
        <dbReference type="Pfam" id="PF01636"/>
    </source>
</evidence>